<name>A0ABW7KNT4_9NOCA</name>
<dbReference type="SUPFAM" id="SSF52540">
    <property type="entry name" value="P-loop containing nucleoside triphosphate hydrolases"/>
    <property type="match status" value="1"/>
</dbReference>
<accession>A0ABW7KNT4</accession>
<evidence type="ECO:0000259" key="1">
    <source>
        <dbReference type="Pfam" id="PF20703"/>
    </source>
</evidence>
<evidence type="ECO:0000313" key="4">
    <source>
        <dbReference type="Proteomes" id="UP001609176"/>
    </source>
</evidence>
<dbReference type="EMBL" id="JBIMSP010000032">
    <property type="protein sequence ID" value="MFH5243894.1"/>
    <property type="molecule type" value="Genomic_DNA"/>
</dbReference>
<comment type="caution">
    <text evidence="3">The sequence shown here is derived from an EMBL/GenBank/DDBJ whole genome shotgun (WGS) entry which is preliminary data.</text>
</comment>
<dbReference type="InterPro" id="IPR027417">
    <property type="entry name" value="P-loop_NTPase"/>
</dbReference>
<organism evidence="3 4">
    <name type="scientific">Antrihabitans spumae</name>
    <dbReference type="NCBI Taxonomy" id="3373370"/>
    <lineage>
        <taxon>Bacteria</taxon>
        <taxon>Bacillati</taxon>
        <taxon>Actinomycetota</taxon>
        <taxon>Actinomycetes</taxon>
        <taxon>Mycobacteriales</taxon>
        <taxon>Nocardiaceae</taxon>
        <taxon>Antrihabitans</taxon>
    </lineage>
</organism>
<evidence type="ECO:0000313" key="5">
    <source>
        <dbReference type="Proteomes" id="UP001609219"/>
    </source>
</evidence>
<gene>
    <name evidence="3" type="ORF">ACHIPV_18720</name>
    <name evidence="2" type="ORF">ACHIRB_23450</name>
</gene>
<dbReference type="Proteomes" id="UP001609219">
    <property type="component" value="Unassembled WGS sequence"/>
</dbReference>
<feature type="domain" description="Novel STAND NTPase 1" evidence="1">
    <location>
        <begin position="108"/>
        <end position="182"/>
    </location>
</feature>
<protein>
    <recommendedName>
        <fullName evidence="1">Novel STAND NTPase 1 domain-containing protein</fullName>
    </recommendedName>
</protein>
<reference evidence="4 5" key="1">
    <citation type="submission" date="2024-10" db="EMBL/GenBank/DDBJ databases">
        <authorList>
            <person name="Riesco R."/>
        </authorList>
    </citation>
    <scope>NUCLEOTIDE SEQUENCE [LARGE SCALE GENOMIC DNA]</scope>
    <source>
        <strain evidence="3 4">NCIMB 15448</strain>
        <strain evidence="2 5">NCIMB 15450</strain>
    </source>
</reference>
<dbReference type="InterPro" id="IPR049052">
    <property type="entry name" value="nSTAND1"/>
</dbReference>
<keyword evidence="5" id="KW-1185">Reference proteome</keyword>
<evidence type="ECO:0000313" key="2">
    <source>
        <dbReference type="EMBL" id="MFH5231498.1"/>
    </source>
</evidence>
<dbReference type="Proteomes" id="UP001609176">
    <property type="component" value="Unassembled WGS sequence"/>
</dbReference>
<dbReference type="EMBL" id="JBIMSN010000116">
    <property type="protein sequence ID" value="MFH5231498.1"/>
    <property type="molecule type" value="Genomic_DNA"/>
</dbReference>
<dbReference type="RefSeq" id="WP_395125331.1">
    <property type="nucleotide sequence ID" value="NZ_JBIMSN010000116.1"/>
</dbReference>
<sequence length="202" mass="22202">MSGVESRDRPAEFMSRKDFGEALTRRAQRLDLSQTAIARESKRRGELIRAGTLANWMVGNSVPSVNLTDQLRTLLRILQVPETEIGEWVQAARRIGETPKPGAAIDSPWPGLASFAPDQAEDFYGRDDVQQRLRAAVARAWEDTACGIVAVTGASGAGKTSLLTPCCAPDCHRASGSPPVRIRTERFGRRARSTKRAVNSWW</sequence>
<dbReference type="Pfam" id="PF20703">
    <property type="entry name" value="nSTAND1"/>
    <property type="match status" value="1"/>
</dbReference>
<evidence type="ECO:0000313" key="3">
    <source>
        <dbReference type="EMBL" id="MFH5243894.1"/>
    </source>
</evidence>
<proteinExistence type="predicted"/>